<evidence type="ECO:0000313" key="2">
    <source>
        <dbReference type="Proteomes" id="UP000053176"/>
    </source>
</evidence>
<accession>A0A101KPK9</accession>
<reference evidence="1 2" key="1">
    <citation type="submission" date="2015-12" db="EMBL/GenBank/DDBJ databases">
        <title>Draft genome sequence of Mesorhizobium sp. UFLA 01-765, a multitolerant efficient symbiont and plant-growth promoting strain isolated from Zn-mining soil using Leucaena leucocephala as a trap plant.</title>
        <authorList>
            <person name="Rangel W.M."/>
            <person name="Thijs S."/>
            <person name="Longatti S.M."/>
            <person name="Moreira F.M."/>
            <person name="Weyens N."/>
            <person name="Vangronsveld J."/>
            <person name="Van Hamme J.D."/>
            <person name="Bottos E.M."/>
            <person name="Rineau F."/>
        </authorList>
    </citation>
    <scope>NUCLEOTIDE SEQUENCE [LARGE SCALE GENOMIC DNA]</scope>
    <source>
        <strain evidence="1 2">UFLA 01-765</strain>
    </source>
</reference>
<comment type="caution">
    <text evidence="1">The sequence shown here is derived from an EMBL/GenBank/DDBJ whole genome shotgun (WGS) entry which is preliminary data.</text>
</comment>
<protein>
    <submittedName>
        <fullName evidence="1">Uncharacterized protein</fullName>
    </submittedName>
</protein>
<sequence length="61" mass="6641">MAVRFEAQSLFSHKVSSVQIQGAALTVDRRSPHAAACDPAVMRIACHRACMKDTRQALLTS</sequence>
<dbReference type="AlphaFoldDB" id="A0A101KPK9"/>
<organism evidence="1 2">
    <name type="scientific">Rhizobium loti</name>
    <name type="common">Mesorhizobium loti</name>
    <dbReference type="NCBI Taxonomy" id="381"/>
    <lineage>
        <taxon>Bacteria</taxon>
        <taxon>Pseudomonadati</taxon>
        <taxon>Pseudomonadota</taxon>
        <taxon>Alphaproteobacteria</taxon>
        <taxon>Hyphomicrobiales</taxon>
        <taxon>Phyllobacteriaceae</taxon>
        <taxon>Mesorhizobium</taxon>
    </lineage>
</organism>
<name>A0A101KPK9_RHILI</name>
<proteinExistence type="predicted"/>
<dbReference type="EMBL" id="LPWA01000132">
    <property type="protein sequence ID" value="KUM24586.1"/>
    <property type="molecule type" value="Genomic_DNA"/>
</dbReference>
<evidence type="ECO:0000313" key="1">
    <source>
        <dbReference type="EMBL" id="KUM24586.1"/>
    </source>
</evidence>
<gene>
    <name evidence="1" type="ORF">AU467_29610</name>
</gene>
<dbReference type="Proteomes" id="UP000053176">
    <property type="component" value="Unassembled WGS sequence"/>
</dbReference>